<gene>
    <name evidence="4" type="ORF">C4N18_03415</name>
</gene>
<keyword evidence="5" id="KW-1185">Reference proteome</keyword>
<dbReference type="InterPro" id="IPR052399">
    <property type="entry name" value="Phage_Baseplate_Assmbl_Protein"/>
</dbReference>
<evidence type="ECO:0000259" key="2">
    <source>
        <dbReference type="Pfam" id="PF26078"/>
    </source>
</evidence>
<feature type="domain" description="Baseplate J-like C-terminal" evidence="3">
    <location>
        <begin position="271"/>
        <end position="352"/>
    </location>
</feature>
<dbReference type="Proteomes" id="UP000241238">
    <property type="component" value="Chromosome"/>
</dbReference>
<dbReference type="PANTHER" id="PTHR37829:SF3">
    <property type="entry name" value="PROTEIN JAYE-RELATED"/>
    <property type="match status" value="1"/>
</dbReference>
<reference evidence="5" key="1">
    <citation type="journal article" date="2018" name="MSphere">
        <title>Fusobacterium Genomics Using MinION and Illumina Sequencing Enables Genome Completion and Correction.</title>
        <authorList>
            <person name="Todd S.M."/>
            <person name="Settlage R.E."/>
            <person name="Lahmers K.K."/>
            <person name="Slade D.J."/>
        </authorList>
    </citation>
    <scope>NUCLEOTIDE SEQUENCE [LARGE SCALE GENOMIC DNA]</scope>
    <source>
        <strain evidence="5">ATCC 27725</strain>
    </source>
</reference>
<evidence type="ECO:0000259" key="3">
    <source>
        <dbReference type="Pfam" id="PF26079"/>
    </source>
</evidence>
<dbReference type="Pfam" id="PF26079">
    <property type="entry name" value="Baseplate_J_C"/>
    <property type="match status" value="1"/>
</dbReference>
<evidence type="ECO:0000313" key="4">
    <source>
        <dbReference type="EMBL" id="AVQ30324.1"/>
    </source>
</evidence>
<name>A0ABM6U261_FUSVA</name>
<dbReference type="EMBL" id="CP028103">
    <property type="protein sequence ID" value="AVQ30324.1"/>
    <property type="molecule type" value="Genomic_DNA"/>
</dbReference>
<accession>A0ABM6U261</accession>
<dbReference type="RefSeq" id="WP_005948957.1">
    <property type="nucleotide sequence ID" value="NZ_CP028103.1"/>
</dbReference>
<comment type="similarity">
    <text evidence="1">Belongs to the Mu gp47/PBSX XkdT family.</text>
</comment>
<dbReference type="InterPro" id="IPR058531">
    <property type="entry name" value="Baseplate_J_M"/>
</dbReference>
<dbReference type="GeneID" id="77467027"/>
<dbReference type="Pfam" id="PF26078">
    <property type="entry name" value="Baseplate_J_M"/>
    <property type="match status" value="1"/>
</dbReference>
<evidence type="ECO:0000313" key="5">
    <source>
        <dbReference type="Proteomes" id="UP000241238"/>
    </source>
</evidence>
<evidence type="ECO:0000256" key="1">
    <source>
        <dbReference type="ARBA" id="ARBA00038087"/>
    </source>
</evidence>
<sequence>MFETKTFEYLMNEKLKNVPSDVDKREGSVVWDSMAPNALESAMMYQELEAYYKETFGSTASRTYLIERCRERGITPKAASAGVYKGKFNIQVPIGNRFSLDIYNYEVIAYIGLNTDTQYYEYQLRCESTGIAPNSNFGQLIPIDYLQGLTYAQLTETLIPGENEEHTEVLRQRYLDSFDTQAYGGNIKDYEEKTLSISGVGAVKVTPVWAGGGTVKLTILDSEYNDATSTLIGAVQEIIDPTQDASGKGVAPIGHIVTVDTTLRETIYIATVLTLQGIDLSNVKDAINETLKEYLLELRKAWSLSEKLIVRISQIETRILAVNPGIIDVKNTKINGFEKNLEITANKIPVWGDGSYVTG</sequence>
<proteinExistence type="inferred from homology"/>
<organism evidence="4 5">
    <name type="scientific">Fusobacterium varium ATCC 27725</name>
    <dbReference type="NCBI Taxonomy" id="469618"/>
    <lineage>
        <taxon>Bacteria</taxon>
        <taxon>Fusobacteriati</taxon>
        <taxon>Fusobacteriota</taxon>
        <taxon>Fusobacteriia</taxon>
        <taxon>Fusobacteriales</taxon>
        <taxon>Fusobacteriaceae</taxon>
        <taxon>Fusobacterium</taxon>
    </lineage>
</organism>
<dbReference type="PANTHER" id="PTHR37829">
    <property type="entry name" value="PHAGE-LIKE ELEMENT PBSX PROTEIN XKDT"/>
    <property type="match status" value="1"/>
</dbReference>
<dbReference type="InterPro" id="IPR058530">
    <property type="entry name" value="Baseplate_J-like_C"/>
</dbReference>
<protein>
    <submittedName>
        <fullName evidence="4">Phage tail protein</fullName>
    </submittedName>
</protein>
<feature type="domain" description="Baseplate J-like central" evidence="2">
    <location>
        <begin position="182"/>
        <end position="260"/>
    </location>
</feature>